<name>A0A8X8ZHP9_SALSN</name>
<protein>
    <recommendedName>
        <fullName evidence="1">Integrator complex subunit 7-like C-terminal domain-containing protein</fullName>
    </recommendedName>
</protein>
<organism evidence="2">
    <name type="scientific">Salvia splendens</name>
    <name type="common">Scarlet sage</name>
    <dbReference type="NCBI Taxonomy" id="180675"/>
    <lineage>
        <taxon>Eukaryota</taxon>
        <taxon>Viridiplantae</taxon>
        <taxon>Streptophyta</taxon>
        <taxon>Embryophyta</taxon>
        <taxon>Tracheophyta</taxon>
        <taxon>Spermatophyta</taxon>
        <taxon>Magnoliopsida</taxon>
        <taxon>eudicotyledons</taxon>
        <taxon>Gunneridae</taxon>
        <taxon>Pentapetalae</taxon>
        <taxon>asterids</taxon>
        <taxon>lamiids</taxon>
        <taxon>Lamiales</taxon>
        <taxon>Lamiaceae</taxon>
        <taxon>Nepetoideae</taxon>
        <taxon>Mentheae</taxon>
        <taxon>Salviinae</taxon>
        <taxon>Salvia</taxon>
        <taxon>Salvia subgen. Calosphace</taxon>
        <taxon>core Calosphace</taxon>
    </lineage>
</organism>
<accession>A0A8X8ZHP9</accession>
<dbReference type="Proteomes" id="UP000298416">
    <property type="component" value="Unassembled WGS sequence"/>
</dbReference>
<dbReference type="EMBL" id="PNBA02000012">
    <property type="protein sequence ID" value="KAG6405452.1"/>
    <property type="molecule type" value="Genomic_DNA"/>
</dbReference>
<evidence type="ECO:0000313" key="2">
    <source>
        <dbReference type="EMBL" id="KAG6405452.1"/>
    </source>
</evidence>
<keyword evidence="3" id="KW-1185">Reference proteome</keyword>
<proteinExistence type="predicted"/>
<evidence type="ECO:0000313" key="3">
    <source>
        <dbReference type="Proteomes" id="UP000298416"/>
    </source>
</evidence>
<gene>
    <name evidence="2" type="ORF">SASPL_133041</name>
</gene>
<reference evidence="2" key="2">
    <citation type="submission" date="2020-08" db="EMBL/GenBank/DDBJ databases">
        <title>Plant Genome Project.</title>
        <authorList>
            <person name="Zhang R.-G."/>
        </authorList>
    </citation>
    <scope>NUCLEOTIDE SEQUENCE</scope>
    <source>
        <strain evidence="2">Huo1</strain>
        <tissue evidence="2">Leaf</tissue>
    </source>
</reference>
<dbReference type="InterPro" id="IPR033060">
    <property type="entry name" value="INTS7"/>
</dbReference>
<dbReference type="AlphaFoldDB" id="A0A8X8ZHP9"/>
<sequence>MMNMQFQSYFLINVFIELLWRFLDLFNSQISKPWSAVSTELFVMNEDGQVLDGSSILLGSSLSLNLSFQMKNMTTGLPSPSNKVYCILGCKPHLVTTNIRDSKWQSQLRKEEDEMDDTMELNKKLFRYVTGSVETEGHCRRRDNDRFMVTEYVRFELNERGQGFSTCFLDISILPVGAYKIIWHSGYVDSEGSYRSLLPVNAGPSIIVKVVTTV</sequence>
<dbReference type="PANTHER" id="PTHR13322">
    <property type="entry name" value="C1ORF73 PROTEIN"/>
    <property type="match status" value="1"/>
</dbReference>
<dbReference type="InterPro" id="IPR055195">
    <property type="entry name" value="INTS7_C_plant"/>
</dbReference>
<dbReference type="PANTHER" id="PTHR13322:SF2">
    <property type="entry name" value="INTEGRATOR COMPLEX SUBUNIT 7"/>
    <property type="match status" value="1"/>
</dbReference>
<dbReference type="Pfam" id="PF22966">
    <property type="entry name" value="INTS7_C_plants"/>
    <property type="match status" value="1"/>
</dbReference>
<dbReference type="GO" id="GO:0032039">
    <property type="term" value="C:integrator complex"/>
    <property type="evidence" value="ECO:0007669"/>
    <property type="project" value="InterPro"/>
</dbReference>
<feature type="domain" description="Integrator complex subunit 7-like C-terminal" evidence="1">
    <location>
        <begin position="39"/>
        <end position="209"/>
    </location>
</feature>
<reference evidence="2" key="1">
    <citation type="submission" date="2018-01" db="EMBL/GenBank/DDBJ databases">
        <authorList>
            <person name="Mao J.F."/>
        </authorList>
    </citation>
    <scope>NUCLEOTIDE SEQUENCE</scope>
    <source>
        <strain evidence="2">Huo1</strain>
        <tissue evidence="2">Leaf</tissue>
    </source>
</reference>
<comment type="caution">
    <text evidence="2">The sequence shown here is derived from an EMBL/GenBank/DDBJ whole genome shotgun (WGS) entry which is preliminary data.</text>
</comment>
<dbReference type="GO" id="GO:0034472">
    <property type="term" value="P:snRNA 3'-end processing"/>
    <property type="evidence" value="ECO:0007669"/>
    <property type="project" value="TreeGrafter"/>
</dbReference>
<evidence type="ECO:0000259" key="1">
    <source>
        <dbReference type="Pfam" id="PF22966"/>
    </source>
</evidence>